<evidence type="ECO:0000256" key="3">
    <source>
        <dbReference type="SAM" id="Coils"/>
    </source>
</evidence>
<dbReference type="Pfam" id="PF00038">
    <property type="entry name" value="Filament"/>
    <property type="match status" value="1"/>
</dbReference>
<feature type="region of interest" description="Disordered" evidence="4">
    <location>
        <begin position="1"/>
        <end position="20"/>
    </location>
</feature>
<protein>
    <submittedName>
        <fullName evidence="6">KRT5 protein</fullName>
    </submittedName>
</protein>
<dbReference type="SUPFAM" id="SSF64593">
    <property type="entry name" value="Intermediate filament protein, coiled coil region"/>
    <property type="match status" value="1"/>
</dbReference>
<evidence type="ECO:0000256" key="2">
    <source>
        <dbReference type="ARBA" id="ARBA00023054"/>
    </source>
</evidence>
<feature type="region of interest" description="Disordered" evidence="4">
    <location>
        <begin position="1454"/>
        <end position="1501"/>
    </location>
</feature>
<evidence type="ECO:0000313" key="7">
    <source>
        <dbReference type="Proteomes" id="UP000838412"/>
    </source>
</evidence>
<sequence length="1652" mass="187084">MSEKVSYHRDAPSGGKYSYSIQTTVSAVTSEVRSSGATSSTSVTTSDSSTESLLNAGAEGEGKATGNGDIMTGNGTVAAAISESGGLSSPISVHSAGDADDKSSSYSDGSVEDGLLNTSRGRGHVRISSHSRSSSAGSFHMDSTSGGLSYHHVKGRTIRGQTSSTLYLGMEAKEEMHGLNDRLASFMAKVRHLEKKNSYFEKQMIILERVQIELRESREKIDAIGKAKRALDLEHMGCKNEKTHLNHTILMHTERIRNLEADLKEARTKIRSCEDELNSRYGQTEARDLELEGYTKRVRELEAKIALLIGEKEFIETQRLKFESTTKDLKGHLEKMRLEMERKEVVLQERDWEVQTKREEVHSAQMRIDELLEELKRMRNENLELKSSITVWEQRCSAAESKAGDLAKANKGLQSKYTVLTEENKTIVSQAAAKQSKGSDLQKQLDDLMKKLRDLEAKNKELSDNNGALSAKVNELGTQLKDKDMAIGQLNDKNKALIAETESLGAEVKERESAIGQLNQRVEAVSLEQSSVLTQKQGEALESTAEKEARLRRELEDELARVKEHLERANKDREELEGKVKGLRNELQDKLQVKIAMEEYQAKNKDLQAEIDRLKKDLEEAKRRQTELRQKLQVTTTQLEGQGEASKELNDEKMKVQNLMAEIERMKRDLKTADALREEQEGKIKDLQEELDAARNKHKEYEAEIDRLKELEDELHTVRMTLEETLTIRRELEVSLEATRQEIHITKMEITQKEEAVNTSMAADKDRLESDLDKVRQEGDQMRDELDKMRRELENANRLREEAEQKLSDGAQELDDLKGQLETSEGNNERADQLEVEIDRMKRDLHLNLTLKVELEQKSSELELRIQSLNEELDESRRKEKEAMKKYQLESNRCLELEEEVVRVKKEVRIELESRIIQLKEELENKLRCEREHQEQLDLSRRDIDLELNKLRMQLQAAQKENDQMNATIQQQVTQIQAAETTQASTGQQQQGLQDELDRLRQQLQDANASVLNLSSQLDSAKDEVDGRNNDLLMKLQQMEQKGDDDDKERKDLQNEIDRLKKELADANNKNMEISYQLGAAKDDLERKTQEMTTMITTMKETVIVQPQDNSDLLSALGDLKKQYADLANKKDDDKDDWYKDKFDDLTKQLQKANDALLEAKEEILNLNKQLGDSDDEVEALRKLLKELEGQLADKEKEAATGADQADKELEVMETKLMQVEEDAADQIMELALKNMELLNEKMDADRDNWIYKDLLADENGKLILEPISPWTFMQTVIPEMQIEEITIISEEAVEMMEIKEVKKGEEIIKIKEGEKVMVKVIEEGGEKVKITQIIDAEGAISLEIREELHMKTTEPGYLGYKMIEVEERSDVFRSTLEKFIFYLINRQDGQALGVVSGEGVTESEIAIRSKADGTFPRTSQRRLEQNMSGAFGSLDRASTGQYAGGASAVQQTSSTAYSSSYRSSASSQTSGRYTQRRVTSSSSSDGGMSARQTSHGYTSMGMNGLDVGSPRATSTPEKHVDVILMRKTYPPRKEQLWSFTNGMIINRLNNLALDVPGANAKDDVKVVATQPVPGKKSQQWVLHGDGFIRTSLNDSLVLDNSDGTLTLKTKIPNAAEAKMQEWDLVILGDTAEFNRELKISEEMIMEMSRSS</sequence>
<keyword evidence="7" id="KW-1185">Reference proteome</keyword>
<dbReference type="SUPFAM" id="SSF50370">
    <property type="entry name" value="Ricin B-like lectins"/>
    <property type="match status" value="1"/>
</dbReference>
<feature type="coiled-coil region" evidence="3">
    <location>
        <begin position="1117"/>
        <end position="1249"/>
    </location>
</feature>
<evidence type="ECO:0000259" key="5">
    <source>
        <dbReference type="SMART" id="SM01391"/>
    </source>
</evidence>
<dbReference type="InterPro" id="IPR039008">
    <property type="entry name" value="IF_rod_dom"/>
</dbReference>
<feature type="domain" description="IF rod" evidence="5">
    <location>
        <begin position="958"/>
        <end position="1262"/>
    </location>
</feature>
<dbReference type="SUPFAM" id="SSF57997">
    <property type="entry name" value="Tropomyosin"/>
    <property type="match status" value="2"/>
</dbReference>
<evidence type="ECO:0000256" key="1">
    <source>
        <dbReference type="ARBA" id="ARBA00022754"/>
    </source>
</evidence>
<dbReference type="GO" id="GO:0005882">
    <property type="term" value="C:intermediate filament"/>
    <property type="evidence" value="ECO:0007669"/>
    <property type="project" value="UniProtKB-KW"/>
</dbReference>
<dbReference type="InterPro" id="IPR035992">
    <property type="entry name" value="Ricin_B-like_lectins"/>
</dbReference>
<dbReference type="PANTHER" id="PTHR23159:SF31">
    <property type="entry name" value="CENTROSOME-ASSOCIATED PROTEIN CEP250 ISOFORM X1"/>
    <property type="match status" value="1"/>
</dbReference>
<feature type="coiled-coil region" evidence="3">
    <location>
        <begin position="438"/>
        <end position="472"/>
    </location>
</feature>
<dbReference type="Gene3D" id="1.10.287.1490">
    <property type="match status" value="2"/>
</dbReference>
<proteinExistence type="predicted"/>
<feature type="compositionally biased region" description="Basic and acidic residues" evidence="4">
    <location>
        <begin position="763"/>
        <end position="786"/>
    </location>
</feature>
<dbReference type="OrthoDB" id="26589at2759"/>
<feature type="compositionally biased region" description="Low complexity" evidence="4">
    <location>
        <begin position="29"/>
        <end position="52"/>
    </location>
</feature>
<evidence type="ECO:0000313" key="6">
    <source>
        <dbReference type="EMBL" id="CAH1227124.1"/>
    </source>
</evidence>
<dbReference type="Gene3D" id="2.80.10.50">
    <property type="match status" value="1"/>
</dbReference>
<dbReference type="Proteomes" id="UP000838412">
    <property type="component" value="Chromosome 1"/>
</dbReference>
<feature type="coiled-coil region" evidence="3">
    <location>
        <begin position="354"/>
        <end position="395"/>
    </location>
</feature>
<dbReference type="SMART" id="SM01391">
    <property type="entry name" value="Filament"/>
    <property type="match status" value="1"/>
</dbReference>
<dbReference type="EMBL" id="OV696686">
    <property type="protein sequence ID" value="CAH1227124.1"/>
    <property type="molecule type" value="Genomic_DNA"/>
</dbReference>
<feature type="region of interest" description="Disordered" evidence="4">
    <location>
        <begin position="756"/>
        <end position="786"/>
    </location>
</feature>
<dbReference type="PROSITE" id="PS50231">
    <property type="entry name" value="RICIN_B_LECTIN"/>
    <property type="match status" value="1"/>
</dbReference>
<reference evidence="6" key="1">
    <citation type="submission" date="2022-01" db="EMBL/GenBank/DDBJ databases">
        <authorList>
            <person name="Braso-Vives M."/>
        </authorList>
    </citation>
    <scope>NUCLEOTIDE SEQUENCE</scope>
</reference>
<feature type="compositionally biased region" description="Low complexity" evidence="4">
    <location>
        <begin position="130"/>
        <end position="140"/>
    </location>
</feature>
<feature type="region of interest" description="Disordered" evidence="4">
    <location>
        <begin position="28"/>
        <end position="70"/>
    </location>
</feature>
<organism evidence="6 7">
    <name type="scientific">Branchiostoma lanceolatum</name>
    <name type="common">Common lancelet</name>
    <name type="synonym">Amphioxus lanceolatum</name>
    <dbReference type="NCBI Taxonomy" id="7740"/>
    <lineage>
        <taxon>Eukaryota</taxon>
        <taxon>Metazoa</taxon>
        <taxon>Chordata</taxon>
        <taxon>Cephalochordata</taxon>
        <taxon>Leptocardii</taxon>
        <taxon>Amphioxiformes</taxon>
        <taxon>Branchiostomatidae</taxon>
        <taxon>Branchiostoma</taxon>
    </lineage>
</organism>
<name>A0A8J9VSB8_BRALA</name>
<evidence type="ECO:0000256" key="4">
    <source>
        <dbReference type="SAM" id="MobiDB-lite"/>
    </source>
</evidence>
<feature type="compositionally biased region" description="Polar residues" evidence="4">
    <location>
        <begin position="1491"/>
        <end position="1501"/>
    </location>
</feature>
<feature type="compositionally biased region" description="Basic and acidic residues" evidence="4">
    <location>
        <begin position="1"/>
        <end position="11"/>
    </location>
</feature>
<accession>A0A8J9VSB8</accession>
<dbReference type="Gene3D" id="1.20.5.500">
    <property type="entry name" value="Single helix bin"/>
    <property type="match status" value="1"/>
</dbReference>
<feature type="coiled-coil region" evidence="3">
    <location>
        <begin position="176"/>
        <end position="318"/>
    </location>
</feature>
<dbReference type="PANTHER" id="PTHR23159">
    <property type="entry name" value="CENTROSOMAL PROTEIN 2"/>
    <property type="match status" value="1"/>
</dbReference>
<feature type="compositionally biased region" description="Low complexity" evidence="4">
    <location>
        <begin position="1454"/>
        <end position="1474"/>
    </location>
</feature>
<keyword evidence="1" id="KW-0403">Intermediate filament</keyword>
<gene>
    <name evidence="6" type="primary">KRT5</name>
    <name evidence="6" type="ORF">BLAG_LOCUS412</name>
</gene>
<keyword evidence="2 3" id="KW-0175">Coiled coil</keyword>
<feature type="region of interest" description="Disordered" evidence="4">
    <location>
        <begin position="86"/>
        <end position="155"/>
    </location>
</feature>